<dbReference type="PANTHER" id="PTHR35370">
    <property type="entry name" value="CYTOPLASMIC PROTEIN-RELATED-RELATED"/>
    <property type="match status" value="1"/>
</dbReference>
<organism evidence="1 3">
    <name type="scientific">Budvicia aquatica</name>
    <dbReference type="NCBI Taxonomy" id="82979"/>
    <lineage>
        <taxon>Bacteria</taxon>
        <taxon>Pseudomonadati</taxon>
        <taxon>Pseudomonadota</taxon>
        <taxon>Gammaproteobacteria</taxon>
        <taxon>Enterobacterales</taxon>
        <taxon>Budviciaceae</taxon>
        <taxon>Budvicia</taxon>
    </lineage>
</organism>
<dbReference type="STRING" id="1111728.GCA_000427805_02842"/>
<protein>
    <submittedName>
        <fullName evidence="1">Type VI secretion system baseplate subunit TssF</fullName>
    </submittedName>
</protein>
<dbReference type="OrthoDB" id="6437914at2"/>
<name>A0A2C6DST0_9GAMM</name>
<proteinExistence type="predicted"/>
<dbReference type="NCBIfam" id="TIGR03359">
    <property type="entry name" value="VI_chp_6"/>
    <property type="match status" value="1"/>
</dbReference>
<sequence length="587" mass="67749">MELKELYRDELSHLKLLAQDFVEEYPDLESFLSSSAADPDVERLLEGSAFLTARLRKKIEDGFPEITHGLLEEVWPTPLRPIPATTIVEFFPDDNGEMLVVPKGTHIKGIVDSKPDEYLFKVQREVEVLPLELVDRKMAHSNDGSQITLTFRWNGKSDEHEWQPSSFTLFLGKNHATAGLLQLWLSHYLKDVKIQSNDQTYTAPLDSVALMKPDADTLALPIEIKQYWRLQLLQEYFYTPHVNDFVHLDLSKAIRKLPLNDEGVFQVTFNFNRIFPFEYAIDEQVFKLHCVPAINLFNELSSSIQFVTGKQSHTRYPLNPANRDHRIFQILSMYSPADASDNNRGMIQEYRAITNFVPTRFTQEHDAYFYKLELENDVRESPVHRVSFFDHEGKSVEITDRNYFICELECDDGERVMCLNEGDICEPTSEVPSGLSFRNITTLTKPQAPLPSSHRHWPLISHLSLSPMFLNDKKAIQQVILDFDIHMDANRPANDKHRRYLAGIEQVSSMPIDRLFNGLPVRGLKMKLHLNPDFYPDLGEAYRFGSLLTQFFAYCITDNSFLFTDIFNTQTNECWTLPQITGTRGQI</sequence>
<reference evidence="3" key="1">
    <citation type="submission" date="2017-09" db="EMBL/GenBank/DDBJ databases">
        <title>FDA dAtabase for Regulatory Grade micrObial Sequences (FDA-ARGOS): Supporting development and validation of Infectious Disease Dx tests.</title>
        <authorList>
            <person name="Minogue T."/>
            <person name="Wolcott M."/>
            <person name="Wasieloski L."/>
            <person name="Aguilar W."/>
            <person name="Moore D."/>
            <person name="Tallon L."/>
            <person name="Sadzewicz L."/>
            <person name="Ott S."/>
            <person name="Zhao X."/>
            <person name="Nagaraj S."/>
            <person name="Vavikolanu K."/>
            <person name="Aluvathingal J."/>
            <person name="Nadendla S."/>
            <person name="Sichtig H."/>
        </authorList>
    </citation>
    <scope>NUCLEOTIDE SEQUENCE [LARGE SCALE GENOMIC DNA]</scope>
    <source>
        <strain evidence="3">FDAARGOS_387</strain>
    </source>
</reference>
<evidence type="ECO:0000313" key="1">
    <source>
        <dbReference type="EMBL" id="PHI31753.1"/>
    </source>
</evidence>
<dbReference type="InterPro" id="IPR010272">
    <property type="entry name" value="T6SS_TssF"/>
</dbReference>
<dbReference type="EMBL" id="CAADJA010000002">
    <property type="protein sequence ID" value="VFS52635.1"/>
    <property type="molecule type" value="Genomic_DNA"/>
</dbReference>
<keyword evidence="3" id="KW-1185">Reference proteome</keyword>
<gene>
    <name evidence="1" type="primary">vasA</name>
    <name evidence="1" type="ORF">CRN84_21680</name>
    <name evidence="2" type="ORF">NCTC12282_05919</name>
</gene>
<dbReference type="PANTHER" id="PTHR35370:SF1">
    <property type="entry name" value="TYPE VI SECRETION SYSTEM COMPONENT TSSF1"/>
    <property type="match status" value="1"/>
</dbReference>
<dbReference type="Pfam" id="PF05947">
    <property type="entry name" value="T6SS_TssF"/>
    <property type="match status" value="1"/>
</dbReference>
<reference evidence="1" key="2">
    <citation type="submission" date="2017-09" db="EMBL/GenBank/DDBJ databases">
        <title>FDA dAtabase for Regulatory Grade micrObial Sequences (FDA-ARGOS): Supporting development and validation of Infectious Disease Dx tests.</title>
        <authorList>
            <person name="Minogue T."/>
            <person name="Wolcott M."/>
            <person name="Wasieloski L."/>
            <person name="Aguilar W."/>
            <person name="Moore D."/>
            <person name="Tallon L.J."/>
            <person name="Sadzewicz L."/>
            <person name="Ott S."/>
            <person name="Zhao X."/>
            <person name="Nagaraj S."/>
            <person name="Vavikolanu K."/>
            <person name="Aluvathingal J."/>
            <person name="Nadendla S."/>
            <person name="Sichtig H."/>
        </authorList>
    </citation>
    <scope>NUCLEOTIDE SEQUENCE</scope>
    <source>
        <strain evidence="1">FDAARGOS_387</strain>
    </source>
</reference>
<dbReference type="RefSeq" id="WP_029095249.1">
    <property type="nucleotide sequence ID" value="NZ_CAADJA010000002.1"/>
</dbReference>
<evidence type="ECO:0000313" key="3">
    <source>
        <dbReference type="Proteomes" id="UP000224974"/>
    </source>
</evidence>
<evidence type="ECO:0000313" key="4">
    <source>
        <dbReference type="Proteomes" id="UP000373449"/>
    </source>
</evidence>
<evidence type="ECO:0000313" key="2">
    <source>
        <dbReference type="EMBL" id="VFS52635.1"/>
    </source>
</evidence>
<reference evidence="2 4" key="3">
    <citation type="submission" date="2019-03" db="EMBL/GenBank/DDBJ databases">
        <authorList>
            <consortium name="Pathogen Informatics"/>
        </authorList>
    </citation>
    <scope>NUCLEOTIDE SEQUENCE [LARGE SCALE GENOMIC DNA]</scope>
    <source>
        <strain evidence="2 4">NCTC12282</strain>
    </source>
</reference>
<accession>A0A2C6DST0</accession>
<dbReference type="Proteomes" id="UP000224974">
    <property type="component" value="Unassembled WGS sequence"/>
</dbReference>
<dbReference type="AlphaFoldDB" id="A0A2C6DST0"/>
<dbReference type="EMBL" id="PDDX01000001">
    <property type="protein sequence ID" value="PHI31753.1"/>
    <property type="molecule type" value="Genomic_DNA"/>
</dbReference>
<dbReference type="Proteomes" id="UP000373449">
    <property type="component" value="Unassembled WGS sequence"/>
</dbReference>